<reference evidence="2" key="2">
    <citation type="submission" date="2019-10" db="EMBL/GenBank/DDBJ databases">
        <title>A de novo genome assembly of a pear dwarfing rootstock.</title>
        <authorList>
            <person name="Wang F."/>
            <person name="Wang J."/>
            <person name="Li S."/>
            <person name="Zhang Y."/>
            <person name="Fang M."/>
            <person name="Ma L."/>
            <person name="Zhao Y."/>
            <person name="Jiang S."/>
        </authorList>
    </citation>
    <scope>NUCLEOTIDE SEQUENCE [LARGE SCALE GENOMIC DNA]</scope>
</reference>
<evidence type="ECO:0000313" key="1">
    <source>
        <dbReference type="EMBL" id="KAB2612583.1"/>
    </source>
</evidence>
<organism evidence="1 2">
    <name type="scientific">Pyrus ussuriensis x Pyrus communis</name>
    <dbReference type="NCBI Taxonomy" id="2448454"/>
    <lineage>
        <taxon>Eukaryota</taxon>
        <taxon>Viridiplantae</taxon>
        <taxon>Streptophyta</taxon>
        <taxon>Embryophyta</taxon>
        <taxon>Tracheophyta</taxon>
        <taxon>Spermatophyta</taxon>
        <taxon>Magnoliopsida</taxon>
        <taxon>eudicotyledons</taxon>
        <taxon>Gunneridae</taxon>
        <taxon>Pentapetalae</taxon>
        <taxon>rosids</taxon>
        <taxon>fabids</taxon>
        <taxon>Rosales</taxon>
        <taxon>Rosaceae</taxon>
        <taxon>Amygdaloideae</taxon>
        <taxon>Maleae</taxon>
        <taxon>Pyrus</taxon>
    </lineage>
</organism>
<dbReference type="Proteomes" id="UP000327157">
    <property type="component" value="Chromosome 9"/>
</dbReference>
<reference evidence="1 2" key="1">
    <citation type="submission" date="2019-09" db="EMBL/GenBank/DDBJ databases">
        <authorList>
            <person name="Ou C."/>
        </authorList>
    </citation>
    <scope>NUCLEOTIDE SEQUENCE [LARGE SCALE GENOMIC DNA]</scope>
    <source>
        <strain evidence="1">S2</strain>
        <tissue evidence="1">Leaf</tissue>
    </source>
</reference>
<sequence>MKLVEKDMKAKKVSNKLNKKNSLFTSGVQDDLYWILQPLKSALEKSNKVAKVRHTSQVSPPNTILYVDILNNTTLSLLLQACFKKLSKC</sequence>
<proteinExistence type="predicted"/>
<keyword evidence="2" id="KW-1185">Reference proteome</keyword>
<gene>
    <name evidence="1" type="ORF">D8674_034899</name>
</gene>
<reference evidence="1 2" key="3">
    <citation type="submission" date="2019-11" db="EMBL/GenBank/DDBJ databases">
        <title>A de novo genome assembly of a pear dwarfing rootstock.</title>
        <authorList>
            <person name="Wang F."/>
            <person name="Wang J."/>
            <person name="Li S."/>
            <person name="Zhang Y."/>
            <person name="Fang M."/>
            <person name="Ma L."/>
            <person name="Zhao Y."/>
            <person name="Jiang S."/>
        </authorList>
    </citation>
    <scope>NUCLEOTIDE SEQUENCE [LARGE SCALE GENOMIC DNA]</scope>
    <source>
        <strain evidence="1">S2</strain>
        <tissue evidence="1">Leaf</tissue>
    </source>
</reference>
<comment type="caution">
    <text evidence="1">The sequence shown here is derived from an EMBL/GenBank/DDBJ whole genome shotgun (WGS) entry which is preliminary data.</text>
</comment>
<name>A0A5N5GBJ9_9ROSA</name>
<protein>
    <submittedName>
        <fullName evidence="1">Protein FAR1-RELATED SEQUENCE 5-like</fullName>
    </submittedName>
</protein>
<evidence type="ECO:0000313" key="2">
    <source>
        <dbReference type="Proteomes" id="UP000327157"/>
    </source>
</evidence>
<accession>A0A5N5GBJ9</accession>
<dbReference type="EMBL" id="SMOL01000458">
    <property type="protein sequence ID" value="KAB2612583.1"/>
    <property type="molecule type" value="Genomic_DNA"/>
</dbReference>
<dbReference type="AlphaFoldDB" id="A0A5N5GBJ9"/>